<dbReference type="Proteomes" id="UP000814128">
    <property type="component" value="Unassembled WGS sequence"/>
</dbReference>
<name>A0ACB8QSZ3_9AGAM</name>
<reference evidence="1" key="2">
    <citation type="journal article" date="2022" name="New Phytol.">
        <title>Evolutionary transition to the ectomycorrhizal habit in the genomes of a hyperdiverse lineage of mushroom-forming fungi.</title>
        <authorList>
            <person name="Looney B."/>
            <person name="Miyauchi S."/>
            <person name="Morin E."/>
            <person name="Drula E."/>
            <person name="Courty P.E."/>
            <person name="Kohler A."/>
            <person name="Kuo A."/>
            <person name="LaButti K."/>
            <person name="Pangilinan J."/>
            <person name="Lipzen A."/>
            <person name="Riley R."/>
            <person name="Andreopoulos W."/>
            <person name="He G."/>
            <person name="Johnson J."/>
            <person name="Nolan M."/>
            <person name="Tritt A."/>
            <person name="Barry K.W."/>
            <person name="Grigoriev I.V."/>
            <person name="Nagy L.G."/>
            <person name="Hibbett D."/>
            <person name="Henrissat B."/>
            <person name="Matheny P.B."/>
            <person name="Labbe J."/>
            <person name="Martin F.M."/>
        </authorList>
    </citation>
    <scope>NUCLEOTIDE SEQUENCE</scope>
    <source>
        <strain evidence="1">EC-137</strain>
    </source>
</reference>
<dbReference type="EMBL" id="MU273499">
    <property type="protein sequence ID" value="KAI0034491.1"/>
    <property type="molecule type" value="Genomic_DNA"/>
</dbReference>
<accession>A0ACB8QSZ3</accession>
<comment type="caution">
    <text evidence="1">The sequence shown here is derived from an EMBL/GenBank/DDBJ whole genome shotgun (WGS) entry which is preliminary data.</text>
</comment>
<protein>
    <submittedName>
        <fullName evidence="1">Uncharacterized protein</fullName>
    </submittedName>
</protein>
<evidence type="ECO:0000313" key="1">
    <source>
        <dbReference type="EMBL" id="KAI0034491.1"/>
    </source>
</evidence>
<reference evidence="1" key="1">
    <citation type="submission" date="2021-02" db="EMBL/GenBank/DDBJ databases">
        <authorList>
            <consortium name="DOE Joint Genome Institute"/>
            <person name="Ahrendt S."/>
            <person name="Looney B.P."/>
            <person name="Miyauchi S."/>
            <person name="Morin E."/>
            <person name="Drula E."/>
            <person name="Courty P.E."/>
            <person name="Chicoki N."/>
            <person name="Fauchery L."/>
            <person name="Kohler A."/>
            <person name="Kuo A."/>
            <person name="Labutti K."/>
            <person name="Pangilinan J."/>
            <person name="Lipzen A."/>
            <person name="Riley R."/>
            <person name="Andreopoulos W."/>
            <person name="He G."/>
            <person name="Johnson J."/>
            <person name="Barry K.W."/>
            <person name="Grigoriev I.V."/>
            <person name="Nagy L."/>
            <person name="Hibbett D."/>
            <person name="Henrissat B."/>
            <person name="Matheny P.B."/>
            <person name="Labbe J."/>
            <person name="Martin F."/>
        </authorList>
    </citation>
    <scope>NUCLEOTIDE SEQUENCE</scope>
    <source>
        <strain evidence="1">EC-137</strain>
    </source>
</reference>
<gene>
    <name evidence="1" type="ORF">K488DRAFT_83896</name>
</gene>
<evidence type="ECO:0000313" key="2">
    <source>
        <dbReference type="Proteomes" id="UP000814128"/>
    </source>
</evidence>
<organism evidence="1 2">
    <name type="scientific">Vararia minispora EC-137</name>
    <dbReference type="NCBI Taxonomy" id="1314806"/>
    <lineage>
        <taxon>Eukaryota</taxon>
        <taxon>Fungi</taxon>
        <taxon>Dikarya</taxon>
        <taxon>Basidiomycota</taxon>
        <taxon>Agaricomycotina</taxon>
        <taxon>Agaricomycetes</taxon>
        <taxon>Russulales</taxon>
        <taxon>Lachnocladiaceae</taxon>
        <taxon>Vararia</taxon>
    </lineage>
</organism>
<keyword evidence="2" id="KW-1185">Reference proteome</keyword>
<sequence length="348" mass="38199">MNAIPTTYPRHIIVGCTSPRARKSCTQRTHTRARRIFASPTPVPVPARHGYRRLLFSPFSSWSFFRDALLNLVRQLRVNTSADAPRRDTATVVCARARPSFFPSVARQLTRSARRGYATFAHELAADAPVESLIDITVVLVSATVPCLPPAPSRAIRPCPPTTHKARLIAGGASPPRAIPRGVQRYAFPRRKYDKQYSSPPLIVRNLSAAFCNGMRSRHRYRPTAIVCSACARGGDMSSASADWLAVTALGREHATSEPEPTAAVPIASARLPPTSTYPPGRRTRSHRYQSLPSRPHRAHPDLTARRPGRTCTSAVNPPLSAERTDEQSLHCIVVRSPGYARVSLSQP</sequence>
<proteinExistence type="predicted"/>